<feature type="domain" description="Major facilitator superfamily (MFS) profile" evidence="9">
    <location>
        <begin position="17"/>
        <end position="427"/>
    </location>
</feature>
<keyword evidence="3" id="KW-1003">Cell membrane</keyword>
<dbReference type="PROSITE" id="PS00217">
    <property type="entry name" value="SUGAR_TRANSPORT_2"/>
    <property type="match status" value="1"/>
</dbReference>
<evidence type="ECO:0000313" key="10">
    <source>
        <dbReference type="EMBL" id="GMM59749.1"/>
    </source>
</evidence>
<keyword evidence="6 8" id="KW-1133">Transmembrane helix</keyword>
<feature type="transmembrane region" description="Helical" evidence="8">
    <location>
        <begin position="338"/>
        <end position="359"/>
    </location>
</feature>
<dbReference type="Gene3D" id="1.20.1250.20">
    <property type="entry name" value="MFS general substrate transporter like domains"/>
    <property type="match status" value="2"/>
</dbReference>
<dbReference type="EMBL" id="BTFW01000001">
    <property type="protein sequence ID" value="GMM59749.1"/>
    <property type="molecule type" value="Genomic_DNA"/>
</dbReference>
<evidence type="ECO:0000256" key="8">
    <source>
        <dbReference type="SAM" id="Phobius"/>
    </source>
</evidence>
<feature type="transmembrane region" description="Helical" evidence="8">
    <location>
        <begin position="276"/>
        <end position="294"/>
    </location>
</feature>
<evidence type="ECO:0000256" key="3">
    <source>
        <dbReference type="ARBA" id="ARBA00022475"/>
    </source>
</evidence>
<comment type="subcellular location">
    <subcellularLocation>
        <location evidence="1">Cell membrane</location>
        <topology evidence="1">Multi-pass membrane protein</topology>
    </subcellularLocation>
</comment>
<feature type="transmembrane region" description="Helical" evidence="8">
    <location>
        <begin position="158"/>
        <end position="177"/>
    </location>
</feature>
<evidence type="ECO:0000313" key="11">
    <source>
        <dbReference type="Proteomes" id="UP001187221"/>
    </source>
</evidence>
<dbReference type="Proteomes" id="UP001187221">
    <property type="component" value="Unassembled WGS sequence"/>
</dbReference>
<organism evidence="10 11">
    <name type="scientific">Novosphingobium pituita</name>
    <dbReference type="NCBI Taxonomy" id="3056842"/>
    <lineage>
        <taxon>Bacteria</taxon>
        <taxon>Pseudomonadati</taxon>
        <taxon>Pseudomonadota</taxon>
        <taxon>Alphaproteobacteria</taxon>
        <taxon>Sphingomonadales</taxon>
        <taxon>Sphingomonadaceae</taxon>
        <taxon>Novosphingobium</taxon>
    </lineage>
</organism>
<feature type="transmembrane region" description="Helical" evidence="8">
    <location>
        <begin position="306"/>
        <end position="326"/>
    </location>
</feature>
<comment type="caution">
    <text evidence="10">The sequence shown here is derived from an EMBL/GenBank/DDBJ whole genome shotgun (WGS) entry which is preliminary data.</text>
</comment>
<dbReference type="InterPro" id="IPR005829">
    <property type="entry name" value="Sugar_transporter_CS"/>
</dbReference>
<dbReference type="Pfam" id="PF00083">
    <property type="entry name" value="Sugar_tr"/>
    <property type="match status" value="2"/>
</dbReference>
<feature type="transmembrane region" description="Helical" evidence="8">
    <location>
        <begin position="366"/>
        <end position="384"/>
    </location>
</feature>
<dbReference type="InterPro" id="IPR005828">
    <property type="entry name" value="MFS_sugar_transport-like"/>
</dbReference>
<accession>A0ABQ6P5B9</accession>
<dbReference type="PROSITE" id="PS50850">
    <property type="entry name" value="MFS"/>
    <property type="match status" value="1"/>
</dbReference>
<keyword evidence="7 8" id="KW-0472">Membrane</keyword>
<feature type="transmembrane region" description="Helical" evidence="8">
    <location>
        <begin position="189"/>
        <end position="208"/>
    </location>
</feature>
<evidence type="ECO:0000256" key="1">
    <source>
        <dbReference type="ARBA" id="ARBA00004651"/>
    </source>
</evidence>
<keyword evidence="11" id="KW-1185">Reference proteome</keyword>
<evidence type="ECO:0000256" key="5">
    <source>
        <dbReference type="ARBA" id="ARBA00022847"/>
    </source>
</evidence>
<evidence type="ECO:0000256" key="4">
    <source>
        <dbReference type="ARBA" id="ARBA00022692"/>
    </source>
</evidence>
<reference evidence="10 11" key="1">
    <citation type="submission" date="2023-06" db="EMBL/GenBank/DDBJ databases">
        <title>Draft genome sequence of Novosphingobium sp. strain IK01.</title>
        <authorList>
            <person name="Hatamoto M."/>
            <person name="Ikarashi T."/>
            <person name="Yamaguchi T."/>
        </authorList>
    </citation>
    <scope>NUCLEOTIDE SEQUENCE [LARGE SCALE GENOMIC DNA]</scope>
    <source>
        <strain evidence="10 11">IK01</strain>
    </source>
</reference>
<sequence length="432" mass="45916">MDRAENAPMSNAQRLRAILAGSAGNLIEWYDFYIYAFTALYFSSAFFPKGDPLVQIMATSGIFAVGFLIRPIGGWYFGRLADRHGRQRAMVVSVLMMGCGAALIAVLPTYDQVGLAAPALLLLARMIQGFSTGGQYGTAATYLSEIAGKGHRGFWSSFQYVTLVGGQLLATVVVLAMQHGLGEAAMKAYGWRIGFALGAGGAGLILVLRRFMLETGKAGQGKAGAGSLRELLTVHLRPFLLVVALTAGGSLSFYTFTTYMQKYLVLTVGMTKPDATLLMLGVLVVFMILQPIMGAVSDRIGRRNNILVFSALATVATFPIFTALAHVDVHGPRGSLPAGLLVLAGLLINSFYTSVSGVFKAEMFPVHVRALGVGLAYGLGNALFGGTAENVALALKSTGHESGFYWYVTVLCAVALVAALMLKDTRRNDPLG</sequence>
<protein>
    <submittedName>
        <fullName evidence="10">MFS family transporter</fullName>
    </submittedName>
</protein>
<feature type="transmembrane region" description="Helical" evidence="8">
    <location>
        <begin position="116"/>
        <end position="137"/>
    </location>
</feature>
<keyword evidence="5" id="KW-0769">Symport</keyword>
<dbReference type="SUPFAM" id="SSF103473">
    <property type="entry name" value="MFS general substrate transporter"/>
    <property type="match status" value="1"/>
</dbReference>
<dbReference type="PANTHER" id="PTHR43528">
    <property type="entry name" value="ALPHA-KETOGLUTARATE PERMEASE"/>
    <property type="match status" value="1"/>
</dbReference>
<dbReference type="PANTHER" id="PTHR43528:SF1">
    <property type="entry name" value="ALPHA-KETOGLUTARATE PERMEASE"/>
    <property type="match status" value="1"/>
</dbReference>
<feature type="transmembrane region" description="Helical" evidence="8">
    <location>
        <begin position="404"/>
        <end position="422"/>
    </location>
</feature>
<keyword evidence="2" id="KW-0813">Transport</keyword>
<dbReference type="InterPro" id="IPR036259">
    <property type="entry name" value="MFS_trans_sf"/>
</dbReference>
<feature type="transmembrane region" description="Helical" evidence="8">
    <location>
        <begin position="29"/>
        <end position="47"/>
    </location>
</feature>
<dbReference type="InterPro" id="IPR020846">
    <property type="entry name" value="MFS_dom"/>
</dbReference>
<evidence type="ECO:0000259" key="9">
    <source>
        <dbReference type="PROSITE" id="PS50850"/>
    </source>
</evidence>
<proteinExistence type="predicted"/>
<evidence type="ECO:0000256" key="7">
    <source>
        <dbReference type="ARBA" id="ARBA00023136"/>
    </source>
</evidence>
<evidence type="ECO:0000256" key="6">
    <source>
        <dbReference type="ARBA" id="ARBA00022989"/>
    </source>
</evidence>
<feature type="transmembrane region" description="Helical" evidence="8">
    <location>
        <begin position="239"/>
        <end position="256"/>
    </location>
</feature>
<dbReference type="InterPro" id="IPR051084">
    <property type="entry name" value="H+-coupled_symporters"/>
</dbReference>
<dbReference type="PROSITE" id="PS00216">
    <property type="entry name" value="SUGAR_TRANSPORT_1"/>
    <property type="match status" value="1"/>
</dbReference>
<feature type="transmembrane region" description="Helical" evidence="8">
    <location>
        <begin position="53"/>
        <end position="77"/>
    </location>
</feature>
<evidence type="ECO:0000256" key="2">
    <source>
        <dbReference type="ARBA" id="ARBA00022448"/>
    </source>
</evidence>
<name>A0ABQ6P5B9_9SPHN</name>
<feature type="transmembrane region" description="Helical" evidence="8">
    <location>
        <begin position="89"/>
        <end position="110"/>
    </location>
</feature>
<keyword evidence="4 8" id="KW-0812">Transmembrane</keyword>
<gene>
    <name evidence="10" type="ORF">NUTIK01_05260</name>
</gene>